<evidence type="ECO:0000313" key="2">
    <source>
        <dbReference type="Proteomes" id="UP001469553"/>
    </source>
</evidence>
<organism evidence="1 2">
    <name type="scientific">Ameca splendens</name>
    <dbReference type="NCBI Taxonomy" id="208324"/>
    <lineage>
        <taxon>Eukaryota</taxon>
        <taxon>Metazoa</taxon>
        <taxon>Chordata</taxon>
        <taxon>Craniata</taxon>
        <taxon>Vertebrata</taxon>
        <taxon>Euteleostomi</taxon>
        <taxon>Actinopterygii</taxon>
        <taxon>Neopterygii</taxon>
        <taxon>Teleostei</taxon>
        <taxon>Neoteleostei</taxon>
        <taxon>Acanthomorphata</taxon>
        <taxon>Ovalentaria</taxon>
        <taxon>Atherinomorphae</taxon>
        <taxon>Cyprinodontiformes</taxon>
        <taxon>Goodeidae</taxon>
        <taxon>Ameca</taxon>
    </lineage>
</organism>
<evidence type="ECO:0000313" key="1">
    <source>
        <dbReference type="EMBL" id="MEQ2311271.1"/>
    </source>
</evidence>
<name>A0ABV0ZZ01_9TELE</name>
<accession>A0ABV0ZZ01</accession>
<protein>
    <submittedName>
        <fullName evidence="1">Uncharacterized protein</fullName>
    </submittedName>
</protein>
<dbReference type="Proteomes" id="UP001469553">
    <property type="component" value="Unassembled WGS sequence"/>
</dbReference>
<sequence length="123" mass="14072">MREDCDPGSLPKSEMFRYLLLKSDCFIQGFICRVHTSPVVVIKRFRTEGGSGYNQLEGGREELLLFHTERTQQTSDQFALFQRFLGLTPQGEDPDSEPELTGGGIYPEFWECVGIPQKEQEFC</sequence>
<keyword evidence="2" id="KW-1185">Reference proteome</keyword>
<dbReference type="EMBL" id="JAHRIP010076631">
    <property type="protein sequence ID" value="MEQ2311271.1"/>
    <property type="molecule type" value="Genomic_DNA"/>
</dbReference>
<comment type="caution">
    <text evidence="1">The sequence shown here is derived from an EMBL/GenBank/DDBJ whole genome shotgun (WGS) entry which is preliminary data.</text>
</comment>
<reference evidence="1 2" key="1">
    <citation type="submission" date="2021-06" db="EMBL/GenBank/DDBJ databases">
        <authorList>
            <person name="Palmer J.M."/>
        </authorList>
    </citation>
    <scope>NUCLEOTIDE SEQUENCE [LARGE SCALE GENOMIC DNA]</scope>
    <source>
        <strain evidence="1 2">AS_MEX2019</strain>
        <tissue evidence="1">Muscle</tissue>
    </source>
</reference>
<proteinExistence type="predicted"/>
<gene>
    <name evidence="1" type="ORF">AMECASPLE_018135</name>
</gene>